<name>A0A9P0LMA8_ACAOB</name>
<dbReference type="InterPro" id="IPR006578">
    <property type="entry name" value="MADF-dom"/>
</dbReference>
<dbReference type="AlphaFoldDB" id="A0A9P0LMA8"/>
<dbReference type="Pfam" id="PF10545">
    <property type="entry name" value="MADF_DNA_bdg"/>
    <property type="match status" value="1"/>
</dbReference>
<reference evidence="2" key="1">
    <citation type="submission" date="2022-03" db="EMBL/GenBank/DDBJ databases">
        <authorList>
            <person name="Sayadi A."/>
        </authorList>
    </citation>
    <scope>NUCLEOTIDE SEQUENCE</scope>
</reference>
<keyword evidence="3" id="KW-1185">Reference proteome</keyword>
<organism evidence="2 3">
    <name type="scientific">Acanthoscelides obtectus</name>
    <name type="common">Bean weevil</name>
    <name type="synonym">Bruchus obtectus</name>
    <dbReference type="NCBI Taxonomy" id="200917"/>
    <lineage>
        <taxon>Eukaryota</taxon>
        <taxon>Metazoa</taxon>
        <taxon>Ecdysozoa</taxon>
        <taxon>Arthropoda</taxon>
        <taxon>Hexapoda</taxon>
        <taxon>Insecta</taxon>
        <taxon>Pterygota</taxon>
        <taxon>Neoptera</taxon>
        <taxon>Endopterygota</taxon>
        <taxon>Coleoptera</taxon>
        <taxon>Polyphaga</taxon>
        <taxon>Cucujiformia</taxon>
        <taxon>Chrysomeloidea</taxon>
        <taxon>Chrysomelidae</taxon>
        <taxon>Bruchinae</taxon>
        <taxon>Bruchini</taxon>
        <taxon>Acanthoscelides</taxon>
    </lineage>
</organism>
<dbReference type="OrthoDB" id="6776244at2759"/>
<accession>A0A9P0LMA8</accession>
<dbReference type="PROSITE" id="PS51029">
    <property type="entry name" value="MADF"/>
    <property type="match status" value="1"/>
</dbReference>
<evidence type="ECO:0000259" key="1">
    <source>
        <dbReference type="PROSITE" id="PS51029"/>
    </source>
</evidence>
<proteinExistence type="predicted"/>
<protein>
    <recommendedName>
        <fullName evidence="1">MADF domain-containing protein</fullName>
    </recommendedName>
</protein>
<comment type="caution">
    <text evidence="2">The sequence shown here is derived from an EMBL/GenBank/DDBJ whole genome shotgun (WGS) entry which is preliminary data.</text>
</comment>
<dbReference type="EMBL" id="CAKOFQ010007372">
    <property type="protein sequence ID" value="CAH1999563.1"/>
    <property type="molecule type" value="Genomic_DNA"/>
</dbReference>
<feature type="domain" description="MADF" evidence="1">
    <location>
        <begin position="27"/>
        <end position="93"/>
    </location>
</feature>
<gene>
    <name evidence="2" type="ORF">ACAOBT_LOCUS25051</name>
</gene>
<sequence length="93" mass="10820">MKEVKPLDLTLHIGGITASFGIIEEGKFTGCIEDRPAIWNMHSKLYANKTAKRNAWEEMVLIFCKSDNTEEKRKYFYLRLSLQKNGNSYEINM</sequence>
<evidence type="ECO:0000313" key="2">
    <source>
        <dbReference type="EMBL" id="CAH1999563.1"/>
    </source>
</evidence>
<evidence type="ECO:0000313" key="3">
    <source>
        <dbReference type="Proteomes" id="UP001152888"/>
    </source>
</evidence>
<dbReference type="Proteomes" id="UP001152888">
    <property type="component" value="Unassembled WGS sequence"/>
</dbReference>